<evidence type="ECO:0000256" key="3">
    <source>
        <dbReference type="ARBA" id="ARBA00010617"/>
    </source>
</evidence>
<gene>
    <name evidence="10" type="ORF">Clacol_004522</name>
</gene>
<evidence type="ECO:0000313" key="10">
    <source>
        <dbReference type="EMBL" id="GJJ10296.1"/>
    </source>
</evidence>
<dbReference type="PANTHER" id="PTHR46300:SF7">
    <property type="entry name" value="P450, PUTATIVE (EUROFUNG)-RELATED"/>
    <property type="match status" value="1"/>
</dbReference>
<feature type="transmembrane region" description="Helical" evidence="9">
    <location>
        <begin position="6"/>
        <end position="23"/>
    </location>
</feature>
<dbReference type="CDD" id="cd11065">
    <property type="entry name" value="CYP64-like"/>
    <property type="match status" value="1"/>
</dbReference>
<organism evidence="10 11">
    <name type="scientific">Clathrus columnatus</name>
    <dbReference type="NCBI Taxonomy" id="1419009"/>
    <lineage>
        <taxon>Eukaryota</taxon>
        <taxon>Fungi</taxon>
        <taxon>Dikarya</taxon>
        <taxon>Basidiomycota</taxon>
        <taxon>Agaricomycotina</taxon>
        <taxon>Agaricomycetes</taxon>
        <taxon>Phallomycetidae</taxon>
        <taxon>Phallales</taxon>
        <taxon>Clathraceae</taxon>
        <taxon>Clathrus</taxon>
    </lineage>
</organism>
<protein>
    <recommendedName>
        <fullName evidence="12">Cytochrome P450</fullName>
    </recommendedName>
</protein>
<keyword evidence="11" id="KW-1185">Reference proteome</keyword>
<dbReference type="GO" id="GO:0016705">
    <property type="term" value="F:oxidoreductase activity, acting on paired donors, with incorporation or reduction of molecular oxygen"/>
    <property type="evidence" value="ECO:0007669"/>
    <property type="project" value="InterPro"/>
</dbReference>
<evidence type="ECO:0000256" key="8">
    <source>
        <dbReference type="ARBA" id="ARBA00023033"/>
    </source>
</evidence>
<dbReference type="InterPro" id="IPR036396">
    <property type="entry name" value="Cyt_P450_sf"/>
</dbReference>
<dbReference type="InterPro" id="IPR001128">
    <property type="entry name" value="Cyt_P450"/>
</dbReference>
<keyword evidence="9" id="KW-1133">Transmembrane helix</keyword>
<dbReference type="InterPro" id="IPR002401">
    <property type="entry name" value="Cyt_P450_E_grp-I"/>
</dbReference>
<comment type="cofactor">
    <cofactor evidence="1">
        <name>heme</name>
        <dbReference type="ChEBI" id="CHEBI:30413"/>
    </cofactor>
</comment>
<dbReference type="InterPro" id="IPR050364">
    <property type="entry name" value="Cytochrome_P450_fung"/>
</dbReference>
<reference evidence="10" key="1">
    <citation type="submission" date="2021-10" db="EMBL/GenBank/DDBJ databases">
        <title>De novo Genome Assembly of Clathrus columnatus (Basidiomycota, Fungi) Using Illumina and Nanopore Sequence Data.</title>
        <authorList>
            <person name="Ogiso-Tanaka E."/>
            <person name="Itagaki H."/>
            <person name="Hosoya T."/>
            <person name="Hosaka K."/>
        </authorList>
    </citation>
    <scope>NUCLEOTIDE SEQUENCE</scope>
    <source>
        <strain evidence="10">MO-923</strain>
    </source>
</reference>
<dbReference type="PRINTS" id="PR00463">
    <property type="entry name" value="EP450I"/>
</dbReference>
<comment type="similarity">
    <text evidence="3">Belongs to the cytochrome P450 family.</text>
</comment>
<evidence type="ECO:0000256" key="1">
    <source>
        <dbReference type="ARBA" id="ARBA00001971"/>
    </source>
</evidence>
<evidence type="ECO:0000313" key="11">
    <source>
        <dbReference type="Proteomes" id="UP001050691"/>
    </source>
</evidence>
<dbReference type="Gene3D" id="1.10.630.10">
    <property type="entry name" value="Cytochrome P450"/>
    <property type="match status" value="1"/>
</dbReference>
<evidence type="ECO:0000256" key="9">
    <source>
        <dbReference type="SAM" id="Phobius"/>
    </source>
</evidence>
<dbReference type="GO" id="GO:0004497">
    <property type="term" value="F:monooxygenase activity"/>
    <property type="evidence" value="ECO:0007669"/>
    <property type="project" value="UniProtKB-KW"/>
</dbReference>
<keyword evidence="5" id="KW-0479">Metal-binding</keyword>
<name>A0AAV5ACT0_9AGAM</name>
<keyword evidence="7" id="KW-0408">Iron</keyword>
<comment type="caution">
    <text evidence="10">The sequence shown here is derived from an EMBL/GenBank/DDBJ whole genome shotgun (WGS) entry which is preliminary data.</text>
</comment>
<evidence type="ECO:0000256" key="5">
    <source>
        <dbReference type="ARBA" id="ARBA00022723"/>
    </source>
</evidence>
<dbReference type="SUPFAM" id="SSF48264">
    <property type="entry name" value="Cytochrome P450"/>
    <property type="match status" value="1"/>
</dbReference>
<evidence type="ECO:0000256" key="6">
    <source>
        <dbReference type="ARBA" id="ARBA00023002"/>
    </source>
</evidence>
<dbReference type="EMBL" id="BPWL01000005">
    <property type="protein sequence ID" value="GJJ10296.1"/>
    <property type="molecule type" value="Genomic_DNA"/>
</dbReference>
<dbReference type="Pfam" id="PF00067">
    <property type="entry name" value="p450"/>
    <property type="match status" value="1"/>
</dbReference>
<keyword evidence="9" id="KW-0472">Membrane</keyword>
<keyword evidence="4" id="KW-0349">Heme</keyword>
<dbReference type="Proteomes" id="UP001050691">
    <property type="component" value="Unassembled WGS sequence"/>
</dbReference>
<keyword evidence="6" id="KW-0560">Oxidoreductase</keyword>
<evidence type="ECO:0000256" key="2">
    <source>
        <dbReference type="ARBA" id="ARBA00005179"/>
    </source>
</evidence>
<dbReference type="PANTHER" id="PTHR46300">
    <property type="entry name" value="P450, PUTATIVE (EUROFUNG)-RELATED-RELATED"/>
    <property type="match status" value="1"/>
</dbReference>
<dbReference type="GO" id="GO:0020037">
    <property type="term" value="F:heme binding"/>
    <property type="evidence" value="ECO:0007669"/>
    <property type="project" value="InterPro"/>
</dbReference>
<evidence type="ECO:0000256" key="4">
    <source>
        <dbReference type="ARBA" id="ARBA00022617"/>
    </source>
</evidence>
<keyword evidence="9" id="KW-0812">Transmembrane</keyword>
<keyword evidence="8" id="KW-0503">Monooxygenase</keyword>
<comment type="pathway">
    <text evidence="2">Secondary metabolite biosynthesis.</text>
</comment>
<sequence>MIVLNASFIYALPGLALVLFLLYKAVSIKHLRQPAPFPPGPEPLPVLGNILDMPKTQPWKTFSQWGKEYGGIVHATALGTHYIIINDPQYAVELLDKKGKIYSDRPRLMMAGEIIGWGDSPPLCQLSETWSEYRRLLASFIGSRSKVEQFSDVLQRETNELLKRMLDNPINFVDHFRSFSGTIVLRLTYGYKAASENEPLVRLVVETLRQFSETTISNAFLVDVLPILRFVPSFFPGAAWKRKAIRYRECLDETLRKPYEWTKQQMIHLNEREERILQWAAVGIYGGGTETTVAALTSFILGITRHTTELQKAQSEIDAVIGKDRLPTLEDRSRLPYFEALCLEIHRKYPFGPLGLPHVPREDDVHDGYYIPKDSVVIANLWQFCQDEKLYPNPQVFSPERFIGDMKQLDPMEILFGYGRRHLAEAALWLACANIIAAFDIRPPIKDGKYMIPPGNFLDGSVTHPEPFECVITPRSKLSAYLVQQA</sequence>
<evidence type="ECO:0000256" key="7">
    <source>
        <dbReference type="ARBA" id="ARBA00023004"/>
    </source>
</evidence>
<proteinExistence type="inferred from homology"/>
<evidence type="ECO:0008006" key="12">
    <source>
        <dbReference type="Google" id="ProtNLM"/>
    </source>
</evidence>
<dbReference type="AlphaFoldDB" id="A0AAV5ACT0"/>
<dbReference type="GO" id="GO:0005506">
    <property type="term" value="F:iron ion binding"/>
    <property type="evidence" value="ECO:0007669"/>
    <property type="project" value="InterPro"/>
</dbReference>
<accession>A0AAV5ACT0</accession>